<dbReference type="Proteomes" id="UP000722485">
    <property type="component" value="Unassembled WGS sequence"/>
</dbReference>
<organism evidence="1 2">
    <name type="scientific">Cylindrodendrum hubeiense</name>
    <dbReference type="NCBI Taxonomy" id="595255"/>
    <lineage>
        <taxon>Eukaryota</taxon>
        <taxon>Fungi</taxon>
        <taxon>Dikarya</taxon>
        <taxon>Ascomycota</taxon>
        <taxon>Pezizomycotina</taxon>
        <taxon>Sordariomycetes</taxon>
        <taxon>Hypocreomycetidae</taxon>
        <taxon>Hypocreales</taxon>
        <taxon>Nectriaceae</taxon>
        <taxon>Cylindrodendrum</taxon>
    </lineage>
</organism>
<evidence type="ECO:0000313" key="1">
    <source>
        <dbReference type="EMBL" id="KAF7542289.1"/>
    </source>
</evidence>
<dbReference type="AlphaFoldDB" id="A0A9P5LBD3"/>
<keyword evidence="2" id="KW-1185">Reference proteome</keyword>
<accession>A0A9P5LBD3</accession>
<name>A0A9P5LBD3_9HYPO</name>
<proteinExistence type="predicted"/>
<protein>
    <submittedName>
        <fullName evidence="1">Uncharacterized protein</fullName>
    </submittedName>
</protein>
<sequence length="88" mass="10370">MSVNPDDQEYWKTNIGFLFEGLTEVIDLFTLEQLETYLAETEDWLRENILPQFVDAFESLNTKLERRAARPEKNSNLQNLFELGEFPP</sequence>
<evidence type="ECO:0000313" key="2">
    <source>
        <dbReference type="Proteomes" id="UP000722485"/>
    </source>
</evidence>
<reference evidence="1" key="1">
    <citation type="submission" date="2020-03" db="EMBL/GenBank/DDBJ databases">
        <title>Draft Genome Sequence of Cylindrodendrum hubeiense.</title>
        <authorList>
            <person name="Buettner E."/>
            <person name="Kellner H."/>
        </authorList>
    </citation>
    <scope>NUCLEOTIDE SEQUENCE</scope>
    <source>
        <strain evidence="1">IHI 201604</strain>
    </source>
</reference>
<comment type="caution">
    <text evidence="1">The sequence shown here is derived from an EMBL/GenBank/DDBJ whole genome shotgun (WGS) entry which is preliminary data.</text>
</comment>
<gene>
    <name evidence="1" type="ORF">G7Z17_g11702</name>
</gene>
<dbReference type="EMBL" id="JAANBB010000461">
    <property type="protein sequence ID" value="KAF7542289.1"/>
    <property type="molecule type" value="Genomic_DNA"/>
</dbReference>